<organism evidence="16 17">
    <name type="scientific">Chionoecetes opilio</name>
    <name type="common">Atlantic snow crab</name>
    <name type="synonym">Cancer opilio</name>
    <dbReference type="NCBI Taxonomy" id="41210"/>
    <lineage>
        <taxon>Eukaryota</taxon>
        <taxon>Metazoa</taxon>
        <taxon>Ecdysozoa</taxon>
        <taxon>Arthropoda</taxon>
        <taxon>Crustacea</taxon>
        <taxon>Multicrustacea</taxon>
        <taxon>Malacostraca</taxon>
        <taxon>Eumalacostraca</taxon>
        <taxon>Eucarida</taxon>
        <taxon>Decapoda</taxon>
        <taxon>Pleocyemata</taxon>
        <taxon>Brachyura</taxon>
        <taxon>Eubrachyura</taxon>
        <taxon>Majoidea</taxon>
        <taxon>Majidae</taxon>
        <taxon>Chionoecetes</taxon>
    </lineage>
</organism>
<proteinExistence type="inferred from homology"/>
<keyword evidence="9" id="KW-0007">Acetylation</keyword>
<evidence type="ECO:0000256" key="13">
    <source>
        <dbReference type="ARBA" id="ARBA00034864"/>
    </source>
</evidence>
<name>A0A8J8WE50_CHIOP</name>
<dbReference type="GO" id="GO:0030016">
    <property type="term" value="C:myofibril"/>
    <property type="evidence" value="ECO:0007669"/>
    <property type="project" value="UniProtKB-SubCell"/>
</dbReference>
<reference evidence="16" key="1">
    <citation type="submission" date="2020-07" db="EMBL/GenBank/DDBJ databases">
        <title>The High-quality genome of the commercially important snow crab, Chionoecetes opilio.</title>
        <authorList>
            <person name="Jeong J.-H."/>
            <person name="Ryu S."/>
        </authorList>
    </citation>
    <scope>NUCLEOTIDE SEQUENCE</scope>
    <source>
        <strain evidence="16">MADBK_172401_WGS</strain>
        <tissue evidence="16">Digestive gland</tissue>
    </source>
</reference>
<dbReference type="GO" id="GO:0005938">
    <property type="term" value="C:cell cortex"/>
    <property type="evidence" value="ECO:0007669"/>
    <property type="project" value="UniProtKB-SubCell"/>
</dbReference>
<comment type="caution">
    <text evidence="16">The sequence shown here is derived from an EMBL/GenBank/DDBJ whole genome shotgun (WGS) entry which is preliminary data.</text>
</comment>
<evidence type="ECO:0000256" key="10">
    <source>
        <dbReference type="ARBA" id="ARBA00023054"/>
    </source>
</evidence>
<evidence type="ECO:0000256" key="11">
    <source>
        <dbReference type="ARBA" id="ARBA00023212"/>
    </source>
</evidence>
<keyword evidence="6" id="KW-1017">Isopeptide bond</keyword>
<sequence length="123" mass="13463">MAHLFQGHRIRLLCSCGLLKSITAIYFCRHCLKLRCSNCVSHEVDTLFCPNCLEKYAINRGSPKEKQVANCFYCPVAGPTLSTQAPSIPTRSRGSHKTVARKGGLLGLHHADGPLGVLASTRR</sequence>
<dbReference type="GO" id="GO:0005869">
    <property type="term" value="C:dynactin complex"/>
    <property type="evidence" value="ECO:0007669"/>
    <property type="project" value="InterPro"/>
</dbReference>
<comment type="subunit">
    <text evidence="14">Subunit of dynactin, a multiprotein complex part of a tripartite complex with dynein and a adapter, such as BICDL1, BICD2 or HOOK3. The dynactin complex is built around ACTR1A/ACTB filament and consists of an actin-related filament composed of a shoulder domain, a pointed end and a barbed end. Its length is defined by its flexible shoulder domain. The soulder is composed of 2 DCTN1 subunits, 4 DCTN2 and 2 DCTN3. The 4 DCNT2 (via N-terminus) bind the ACTR1A filament and act as molecular rulers to determine the length. The pointed end is important for binding dynein-dynactin cargo adapters. Consists of 4 subunits: ACTR10, DCNT4, DCTN5 and DCTN6. The barbed end is composed of a CAPZA1:CAPZB heterodimers, which binds ACTR1A/ACTB filament and dynactin and stabilizes dynactin. Interacts with ATP7B, but not ATP7A, in a copper-dependent manner. Interacts with ANK2; this interaction is required for localization at costameres. Interacts with N4BP2L1.</text>
</comment>
<dbReference type="GO" id="GO:0001725">
    <property type="term" value="C:stress fiber"/>
    <property type="evidence" value="ECO:0007669"/>
    <property type="project" value="UniProtKB-SubCell"/>
</dbReference>
<dbReference type="EMBL" id="JACEEZ010026202">
    <property type="protein sequence ID" value="KAG0694081.1"/>
    <property type="molecule type" value="Genomic_DNA"/>
</dbReference>
<dbReference type="PANTHER" id="PTHR13034">
    <property type="entry name" value="DYNACTIN P62 SUBUNIT"/>
    <property type="match status" value="1"/>
</dbReference>
<gene>
    <name evidence="16" type="primary">Dctn4</name>
    <name evidence="16" type="ORF">GWK47_027299</name>
</gene>
<keyword evidence="11" id="KW-0206">Cytoskeleton</keyword>
<dbReference type="Proteomes" id="UP000770661">
    <property type="component" value="Unassembled WGS sequence"/>
</dbReference>
<dbReference type="GO" id="GO:0005813">
    <property type="term" value="C:centrosome"/>
    <property type="evidence" value="ECO:0007669"/>
    <property type="project" value="UniProtKB-SubCell"/>
</dbReference>
<evidence type="ECO:0000256" key="5">
    <source>
        <dbReference type="ARBA" id="ARBA00022490"/>
    </source>
</evidence>
<evidence type="ECO:0000256" key="1">
    <source>
        <dbReference type="ARBA" id="ARBA00004300"/>
    </source>
</evidence>
<dbReference type="Pfam" id="PF05502">
    <property type="entry name" value="Dynactin_p62"/>
    <property type="match status" value="1"/>
</dbReference>
<evidence type="ECO:0000256" key="7">
    <source>
        <dbReference type="ARBA" id="ARBA00022553"/>
    </source>
</evidence>
<evidence type="ECO:0000256" key="14">
    <source>
        <dbReference type="ARBA" id="ARBA00093507"/>
    </source>
</evidence>
<evidence type="ECO:0000256" key="6">
    <source>
        <dbReference type="ARBA" id="ARBA00022499"/>
    </source>
</evidence>
<evidence type="ECO:0000313" key="16">
    <source>
        <dbReference type="EMBL" id="KAG0694081.1"/>
    </source>
</evidence>
<evidence type="ECO:0000256" key="9">
    <source>
        <dbReference type="ARBA" id="ARBA00022990"/>
    </source>
</evidence>
<dbReference type="PANTHER" id="PTHR13034:SF2">
    <property type="entry name" value="DYNACTIN SUBUNIT 4"/>
    <property type="match status" value="1"/>
</dbReference>
<keyword evidence="8" id="KW-0832">Ubl conjugation</keyword>
<keyword evidence="17" id="KW-1185">Reference proteome</keyword>
<keyword evidence="10" id="KW-0175">Coiled coil</keyword>
<evidence type="ECO:0000256" key="3">
    <source>
        <dbReference type="ARBA" id="ARBA00004544"/>
    </source>
</evidence>
<keyword evidence="5" id="KW-0963">Cytoplasm</keyword>
<comment type="similarity">
    <text evidence="12">Belongs to the dynactin subunit 4 family.</text>
</comment>
<evidence type="ECO:0000256" key="8">
    <source>
        <dbReference type="ARBA" id="ARBA00022843"/>
    </source>
</evidence>
<keyword evidence="15" id="KW-0732">Signal</keyword>
<comment type="subcellular location">
    <subcellularLocation>
        <location evidence="3">Cytoplasm</location>
        <location evidence="3">Cell cortex</location>
    </subcellularLocation>
    <subcellularLocation>
        <location evidence="1">Cytoplasm</location>
        <location evidence="1">Cytoskeleton</location>
        <location evidence="1">Microtubule organizing center</location>
        <location evidence="1">Centrosome</location>
    </subcellularLocation>
    <subcellularLocation>
        <location evidence="2">Cytoplasm</location>
        <location evidence="2">Cytoskeleton</location>
        <location evidence="2">Stress fiber</location>
    </subcellularLocation>
    <subcellularLocation>
        <location evidence="4">Cytoplasm</location>
        <location evidence="4">Myofibril</location>
    </subcellularLocation>
</comment>
<protein>
    <recommendedName>
        <fullName evidence="13">Dynactin subunit 4</fullName>
    </recommendedName>
</protein>
<dbReference type="AlphaFoldDB" id="A0A8J8WE50"/>
<evidence type="ECO:0000256" key="4">
    <source>
        <dbReference type="ARBA" id="ARBA00004657"/>
    </source>
</evidence>
<dbReference type="OrthoDB" id="283815at2759"/>
<evidence type="ECO:0000256" key="2">
    <source>
        <dbReference type="ARBA" id="ARBA00004529"/>
    </source>
</evidence>
<evidence type="ECO:0000313" key="17">
    <source>
        <dbReference type="Proteomes" id="UP000770661"/>
    </source>
</evidence>
<accession>A0A8J8WE50</accession>
<feature type="chain" id="PRO_5035308359" description="Dynactin subunit 4" evidence="15">
    <location>
        <begin position="25"/>
        <end position="123"/>
    </location>
</feature>
<feature type="signal peptide" evidence="15">
    <location>
        <begin position="1"/>
        <end position="24"/>
    </location>
</feature>
<keyword evidence="7" id="KW-0597">Phosphoprotein</keyword>
<dbReference type="InterPro" id="IPR008603">
    <property type="entry name" value="DCTN4"/>
</dbReference>
<evidence type="ECO:0000256" key="15">
    <source>
        <dbReference type="SAM" id="SignalP"/>
    </source>
</evidence>
<evidence type="ECO:0000256" key="12">
    <source>
        <dbReference type="ARBA" id="ARBA00034776"/>
    </source>
</evidence>